<gene>
    <name evidence="1" type="ORF">FEK35_02715</name>
</gene>
<reference evidence="1 2" key="1">
    <citation type="submission" date="2019-05" db="EMBL/GenBank/DDBJ databases">
        <title>Genomes sequences of two Nocardia cyriacigeorgica environmental isolates, type strains Nocardia asteroides ATCC 19247 and Nocardia cyriacigeorgica DSM 44484.</title>
        <authorList>
            <person name="Vautrin F."/>
            <person name="Bergeron E."/>
            <person name="Dubost A."/>
            <person name="Abrouk D."/>
            <person name="Rodriguez Nava V."/>
            <person name="Pujic P."/>
        </authorList>
    </citation>
    <scope>NUCLEOTIDE SEQUENCE [LARGE SCALE GENOMIC DNA]</scope>
    <source>
        <strain evidence="1 2">EML 1456</strain>
    </source>
</reference>
<protein>
    <submittedName>
        <fullName evidence="1">Uncharacterized protein</fullName>
    </submittedName>
</protein>
<dbReference type="OrthoDB" id="4540152at2"/>
<evidence type="ECO:0000313" key="2">
    <source>
        <dbReference type="Proteomes" id="UP000308349"/>
    </source>
</evidence>
<evidence type="ECO:0000313" key="1">
    <source>
        <dbReference type="EMBL" id="TLG18041.1"/>
    </source>
</evidence>
<accession>A0A5R8PN04</accession>
<proteinExistence type="predicted"/>
<dbReference type="Proteomes" id="UP000308349">
    <property type="component" value="Unassembled WGS sequence"/>
</dbReference>
<dbReference type="EMBL" id="VBUU01000001">
    <property type="protein sequence ID" value="TLG18041.1"/>
    <property type="molecule type" value="Genomic_DNA"/>
</dbReference>
<comment type="caution">
    <text evidence="1">The sequence shown here is derived from an EMBL/GenBank/DDBJ whole genome shotgun (WGS) entry which is preliminary data.</text>
</comment>
<sequence length="157" mass="17408">MHIDELETAPEWAAYYRQQFHLPAVDRGGYVMLPVTNSLGIVHMPASLADRVATLLRQQGCLGPVLARHIRRSFITFVDYSPGHQVVEALTRNDVCVPVLGSALMLPTGLGRWTKEGAYWVEPPHRDRLLPSLSTVVTTALAATSRIPTSGQRRRVL</sequence>
<organism evidence="1 2">
    <name type="scientific">Nocardia cyriacigeorgica</name>
    <dbReference type="NCBI Taxonomy" id="135487"/>
    <lineage>
        <taxon>Bacteria</taxon>
        <taxon>Bacillati</taxon>
        <taxon>Actinomycetota</taxon>
        <taxon>Actinomycetes</taxon>
        <taxon>Mycobacteriales</taxon>
        <taxon>Nocardiaceae</taxon>
        <taxon>Nocardia</taxon>
    </lineage>
</organism>
<name>A0A5R8PN04_9NOCA</name>
<dbReference type="AlphaFoldDB" id="A0A5R8PN04"/>